<accession>A0A1B1U9G6</accession>
<dbReference type="RefSeq" id="WP_065726670.1">
    <property type="nucleotide sequence ID" value="NZ_CP016428.1"/>
</dbReference>
<name>A0A1B1U9G6_9BRAD</name>
<sequence length="187" mass="22042">MARRFPPPWTVDRPHPDCFVVKDANGLVVATVHCRDDLQKWTFGHGKLTSDEARRIAKAISRIPEFMMQRRGFYARGPGNYRWSMARPFHVAFEDSYVRSNWDEINALCRFNGIPFDATGEKIRRDGLWCVYQFGQQLDAMMAWDRFQGRWLLGEEFSYPERPANMPTMKKISRPQAWNEKPPDLRR</sequence>
<dbReference type="KEGG" id="bic:LMTR13_03365"/>
<dbReference type="Proteomes" id="UP000092839">
    <property type="component" value="Chromosome"/>
</dbReference>
<gene>
    <name evidence="1" type="ORF">LMTR13_03365</name>
</gene>
<dbReference type="EMBL" id="CP016428">
    <property type="protein sequence ID" value="ANV99360.1"/>
    <property type="molecule type" value="Genomic_DNA"/>
</dbReference>
<evidence type="ECO:0000313" key="1">
    <source>
        <dbReference type="EMBL" id="ANV99360.1"/>
    </source>
</evidence>
<organism evidence="1 2">
    <name type="scientific">Bradyrhizobium icense</name>
    <dbReference type="NCBI Taxonomy" id="1274631"/>
    <lineage>
        <taxon>Bacteria</taxon>
        <taxon>Pseudomonadati</taxon>
        <taxon>Pseudomonadota</taxon>
        <taxon>Alphaproteobacteria</taxon>
        <taxon>Hyphomicrobiales</taxon>
        <taxon>Nitrobacteraceae</taxon>
        <taxon>Bradyrhizobium</taxon>
    </lineage>
</organism>
<dbReference type="AlphaFoldDB" id="A0A1B1U9G6"/>
<reference evidence="1 2" key="1">
    <citation type="submission" date="2016-07" db="EMBL/GenBank/DDBJ databases">
        <title>Complete genome sequence of Bradyrhizobium icense LMTR 13T, a potential inoculant strain isolated from lima bean (Phaseolus lunatus) in Peru.</title>
        <authorList>
            <person name="Ormeno-Orrillo E."/>
            <person name="Duran D."/>
            <person name="Rogel M.A."/>
            <person name="Rey L."/>
            <person name="Imperial J."/>
            <person name="Ruiz-Argueso T."/>
            <person name="Martinez-Romero E."/>
        </authorList>
    </citation>
    <scope>NUCLEOTIDE SEQUENCE [LARGE SCALE GENOMIC DNA]</scope>
    <source>
        <strain evidence="1 2">LMTR 13</strain>
    </source>
</reference>
<evidence type="ECO:0000313" key="2">
    <source>
        <dbReference type="Proteomes" id="UP000092839"/>
    </source>
</evidence>
<dbReference type="OrthoDB" id="8216299at2"/>
<keyword evidence="2" id="KW-1185">Reference proteome</keyword>
<proteinExistence type="predicted"/>
<protein>
    <submittedName>
        <fullName evidence="1">Uncharacterized protein</fullName>
    </submittedName>
</protein>